<reference evidence="1" key="1">
    <citation type="submission" date="2020-06" db="EMBL/GenBank/DDBJ databases">
        <authorList>
            <person name="Li T."/>
            <person name="Hu X."/>
            <person name="Zhang T."/>
            <person name="Song X."/>
            <person name="Zhang H."/>
            <person name="Dai N."/>
            <person name="Sheng W."/>
            <person name="Hou X."/>
            <person name="Wei L."/>
        </authorList>
    </citation>
    <scope>NUCLEOTIDE SEQUENCE</scope>
    <source>
        <strain evidence="1">KEN1</strain>
        <tissue evidence="1">Leaf</tissue>
    </source>
</reference>
<dbReference type="GO" id="GO:0043240">
    <property type="term" value="C:Fanconi anaemia nuclear complex"/>
    <property type="evidence" value="ECO:0007669"/>
    <property type="project" value="InterPro"/>
</dbReference>
<protein>
    <recommendedName>
        <fullName evidence="2">Fanconi Anaemia group E protein C-terminal domain-containing protein</fullName>
    </recommendedName>
</protein>
<comment type="caution">
    <text evidence="1">The sequence shown here is derived from an EMBL/GenBank/DDBJ whole genome shotgun (WGS) entry which is preliminary data.</text>
</comment>
<accession>A0AAW2VCJ4</accession>
<evidence type="ECO:0000313" key="1">
    <source>
        <dbReference type="EMBL" id="KAL0426908.1"/>
    </source>
</evidence>
<dbReference type="PANTHER" id="PTHR32094:SF5">
    <property type="entry name" value="FANCONI ANEMIA GROUP E PROTEIN"/>
    <property type="match status" value="1"/>
</dbReference>
<name>A0AAW2VCJ4_9LAMI</name>
<gene>
    <name evidence="1" type="ORF">Slati_2865600</name>
</gene>
<evidence type="ECO:0008006" key="2">
    <source>
        <dbReference type="Google" id="ProtNLM"/>
    </source>
</evidence>
<dbReference type="AlphaFoldDB" id="A0AAW2VCJ4"/>
<dbReference type="EMBL" id="JACGWN010000010">
    <property type="protein sequence ID" value="KAL0426908.1"/>
    <property type="molecule type" value="Genomic_DNA"/>
</dbReference>
<dbReference type="PANTHER" id="PTHR32094">
    <property type="entry name" value="FANCONI ANEMIA GROUP E PROTEIN"/>
    <property type="match status" value="1"/>
</dbReference>
<reference evidence="1" key="2">
    <citation type="journal article" date="2024" name="Plant">
        <title>Genomic evolution and insights into agronomic trait innovations of Sesamum species.</title>
        <authorList>
            <person name="Miao H."/>
            <person name="Wang L."/>
            <person name="Qu L."/>
            <person name="Liu H."/>
            <person name="Sun Y."/>
            <person name="Le M."/>
            <person name="Wang Q."/>
            <person name="Wei S."/>
            <person name="Zheng Y."/>
            <person name="Lin W."/>
            <person name="Duan Y."/>
            <person name="Cao H."/>
            <person name="Xiong S."/>
            <person name="Wang X."/>
            <person name="Wei L."/>
            <person name="Li C."/>
            <person name="Ma Q."/>
            <person name="Ju M."/>
            <person name="Zhao R."/>
            <person name="Li G."/>
            <person name="Mu C."/>
            <person name="Tian Q."/>
            <person name="Mei H."/>
            <person name="Zhang T."/>
            <person name="Gao T."/>
            <person name="Zhang H."/>
        </authorList>
    </citation>
    <scope>NUCLEOTIDE SEQUENCE</scope>
    <source>
        <strain evidence="1">KEN1</strain>
    </source>
</reference>
<sequence length="504" mass="56760">MEGWIPLFEIFLNSPCPESEASLWLQKAFNPSSNASPISTVSFLSLLTTPSETTSIDPSSPHEMRVKFSSFNEQGYVDRNTTGCSSGSDLVVLAYDHQRFCKRDLCKLARVMLSEGKGLDFWVKKAAQRLLDMVSVSNYQWISHFNLDTEEGNVEDEFYSMPDWLRDAAKDSDSVFTWLPMSSDELSETVPLTASGGNEDDISIDEEESKQEEFDEVILEVDVDELKLDDCIAIDVEPMAKSLKSRLLNVESTSEAVELGKEVHKLCFESKQNSLVVLDLIEPWSADDETAAVLISQLSNGSETYELGWPAHILCSIVLPKFLVLSEPASRVLVMRTIEYCKAHQTAAEYALLFPLILRNEGINNPICDVITRIIKESLHPGHVSAFCQKLLSEDKDARKFVCLPRHRCLISEELVWTDSLFSLWQNILNHNVHLTQDSVDQLVYRIRESTDRFSKSLKFCNFLLCLVNKCAPFLKPHKLLLTAAVENTNTLVTKSILSKLSGL</sequence>
<organism evidence="1">
    <name type="scientific">Sesamum latifolium</name>
    <dbReference type="NCBI Taxonomy" id="2727402"/>
    <lineage>
        <taxon>Eukaryota</taxon>
        <taxon>Viridiplantae</taxon>
        <taxon>Streptophyta</taxon>
        <taxon>Embryophyta</taxon>
        <taxon>Tracheophyta</taxon>
        <taxon>Spermatophyta</taxon>
        <taxon>Magnoliopsida</taxon>
        <taxon>eudicotyledons</taxon>
        <taxon>Gunneridae</taxon>
        <taxon>Pentapetalae</taxon>
        <taxon>asterids</taxon>
        <taxon>lamiids</taxon>
        <taxon>Lamiales</taxon>
        <taxon>Pedaliaceae</taxon>
        <taxon>Sesamum</taxon>
    </lineage>
</organism>
<dbReference type="GO" id="GO:0036297">
    <property type="term" value="P:interstrand cross-link repair"/>
    <property type="evidence" value="ECO:0007669"/>
    <property type="project" value="InterPro"/>
</dbReference>
<dbReference type="InterPro" id="IPR039685">
    <property type="entry name" value="FANCE"/>
</dbReference>
<dbReference type="Gene3D" id="1.25.40.480">
    <property type="match status" value="1"/>
</dbReference>
<proteinExistence type="predicted"/>